<comment type="function">
    <text evidence="4">ESCRT-III-like protein involved in cytokinesis, nuclear envelope reassembly and endosomal tubulation. Is required for efficient abscission during cytokinesis. Involved in recruiting VPS4A and/or VPS4B to the midbody of dividing cells. During late anaphase, involved in nuclear envelope reassembly and mitotic spindle disassembly together with the ESCRT-III complex: IST1 acts by mediating the recruitment of SPAST to the nuclear membrane, leading to microtubule severing. Recruited to the reforming nuclear envelope (NE) during anaphase by LEMD2. Regulates early endosomal tubulation together with the ESCRT-III complex by mediating the recruitment of SPAST.</text>
</comment>
<keyword evidence="7" id="KW-1185">Reference proteome</keyword>
<dbReference type="EnsemblMetazoa" id="tetur02g07440.1">
    <property type="protein sequence ID" value="tetur02g07440.1"/>
    <property type="gene ID" value="tetur02g07440"/>
</dbReference>
<gene>
    <name evidence="6" type="primary">107371851</name>
</gene>
<dbReference type="AlphaFoldDB" id="T1JW92"/>
<accession>T1JW92</accession>
<dbReference type="GO" id="GO:0015031">
    <property type="term" value="P:protein transport"/>
    <property type="evidence" value="ECO:0007669"/>
    <property type="project" value="InterPro"/>
</dbReference>
<dbReference type="Pfam" id="PF03398">
    <property type="entry name" value="Ist1"/>
    <property type="match status" value="1"/>
</dbReference>
<dbReference type="OMA" id="FEMLEMY"/>
<organism evidence="6 7">
    <name type="scientific">Tetranychus urticae</name>
    <name type="common">Two-spotted spider mite</name>
    <dbReference type="NCBI Taxonomy" id="32264"/>
    <lineage>
        <taxon>Eukaryota</taxon>
        <taxon>Metazoa</taxon>
        <taxon>Ecdysozoa</taxon>
        <taxon>Arthropoda</taxon>
        <taxon>Chelicerata</taxon>
        <taxon>Arachnida</taxon>
        <taxon>Acari</taxon>
        <taxon>Acariformes</taxon>
        <taxon>Trombidiformes</taxon>
        <taxon>Prostigmata</taxon>
        <taxon>Eleutherengona</taxon>
        <taxon>Raphignathae</taxon>
        <taxon>Tetranychoidea</taxon>
        <taxon>Tetranychidae</taxon>
        <taxon>Tetranychus</taxon>
    </lineage>
</organism>
<reference evidence="6" key="2">
    <citation type="submission" date="2015-06" db="UniProtKB">
        <authorList>
            <consortium name="EnsemblMetazoa"/>
        </authorList>
    </citation>
    <scope>IDENTIFICATION</scope>
</reference>
<dbReference type="OrthoDB" id="29853at2759"/>
<reference evidence="7" key="1">
    <citation type="submission" date="2011-08" db="EMBL/GenBank/DDBJ databases">
        <authorList>
            <person name="Rombauts S."/>
        </authorList>
    </citation>
    <scope>NUCLEOTIDE SEQUENCE</scope>
    <source>
        <strain evidence="7">London</strain>
    </source>
</reference>
<evidence type="ECO:0000256" key="5">
    <source>
        <dbReference type="ARBA" id="ARBA00046920"/>
    </source>
</evidence>
<comment type="similarity">
    <text evidence="1">Belongs to the IST1 family.</text>
</comment>
<evidence type="ECO:0000313" key="6">
    <source>
        <dbReference type="EnsemblMetazoa" id="tetur02g07440.1"/>
    </source>
</evidence>
<name>T1JW92_TETUR</name>
<proteinExistence type="inferred from homology"/>
<dbReference type="InterPro" id="IPR005061">
    <property type="entry name" value="Ist1"/>
</dbReference>
<dbReference type="InterPro" id="IPR042277">
    <property type="entry name" value="IST1-like"/>
</dbReference>
<dbReference type="Proteomes" id="UP000015104">
    <property type="component" value="Unassembled WGS sequence"/>
</dbReference>
<sequence>MAPPISANFTKLKTNLRLSIQRLRLLGKKKTELTQKSRTEIGSYIFTGKIDRARIRVEHIIREDYLVEAFEMLEMYCDLLLTRFGMIEQMRTVDEGLVEAISSIIWASHKIEGCPELKVVADLLSKKYGKQFAIAARDNSLGRVNKKLLHRLGVEIPPKVLVEKYLVEISKSMDLAYEPDPTILNANNLNIMDKFLLDLETNDPNPPLIPSIPPNSSPSSTIPDELAVSTSNGNKINPQELDNNILSLNDDVDDIENFLPEVPSSLPELPSQKDFNQQETVKLKTDLDFEELTKRFEALKKSK</sequence>
<dbReference type="KEGG" id="tut:107371851"/>
<dbReference type="STRING" id="32264.T1JW92"/>
<dbReference type="FunFam" id="1.20.1260.60:FF:000002">
    <property type="entry name" value="Vacuolar protein sorting-associated protein IST1"/>
    <property type="match status" value="1"/>
</dbReference>
<evidence type="ECO:0000256" key="1">
    <source>
        <dbReference type="ARBA" id="ARBA00005536"/>
    </source>
</evidence>
<dbReference type="PANTHER" id="PTHR12161">
    <property type="entry name" value="IST1 FAMILY MEMBER"/>
    <property type="match status" value="1"/>
</dbReference>
<dbReference type="eggNOG" id="KOG2027">
    <property type="taxonomic scope" value="Eukaryota"/>
</dbReference>
<dbReference type="EMBL" id="CAEY01000807">
    <property type="status" value="NOT_ANNOTATED_CDS"/>
    <property type="molecule type" value="Genomic_DNA"/>
</dbReference>
<evidence type="ECO:0000256" key="3">
    <source>
        <dbReference type="ARBA" id="ARBA00032374"/>
    </source>
</evidence>
<dbReference type="PANTHER" id="PTHR12161:SF5">
    <property type="entry name" value="IST1 HOMOLOG"/>
    <property type="match status" value="1"/>
</dbReference>
<dbReference type="Gene3D" id="1.20.1260.60">
    <property type="entry name" value="Vacuolar protein sorting-associated protein Ist1"/>
    <property type="match status" value="1"/>
</dbReference>
<protein>
    <recommendedName>
        <fullName evidence="2">IST1 homolog</fullName>
    </recommendedName>
    <alternativeName>
        <fullName evidence="3">Charged multivesicular body protein 8</fullName>
    </alternativeName>
</protein>
<evidence type="ECO:0000313" key="7">
    <source>
        <dbReference type="Proteomes" id="UP000015104"/>
    </source>
</evidence>
<evidence type="ECO:0000256" key="2">
    <source>
        <dbReference type="ARBA" id="ARBA00014513"/>
    </source>
</evidence>
<evidence type="ECO:0000256" key="4">
    <source>
        <dbReference type="ARBA" id="ARBA00046124"/>
    </source>
</evidence>
<comment type="subunit">
    <text evidence="5">Interacts with CHMP1A, CHMP1B, VPS4A and VTA1. Interacts with SPAST, STAMBP, and USP8. May interact with VPS37B. May associate with the ESCRT-I complex. Interacts with MITD1, in competition with VSP4. Interacts with SPART (via MIT domain); leading to the recruitment of SPART to midbodies. Interacts with SPAST.</text>
</comment>
<dbReference type="HOGENOM" id="CLU_037652_0_0_1"/>